<dbReference type="PANTHER" id="PTHR37984">
    <property type="entry name" value="PROTEIN CBG26694"/>
    <property type="match status" value="1"/>
</dbReference>
<comment type="caution">
    <text evidence="2">The sequence shown here is derived from an EMBL/GenBank/DDBJ whole genome shotgun (WGS) entry which is preliminary data.</text>
</comment>
<dbReference type="AlphaFoldDB" id="A0A9Q3JES6"/>
<sequence length="169" mass="19677">MSLKDRTLKNTILNECYDSSVSGHLSEDRTLERVKACSWWPNWRKDVSEYCQACDRCQKENRATSKKFGMIIQIQEQKLPWEIAHMDWVIALPPGGDRRFNACLVLVDRYSKAPVFLPCNKDYTAMDIDIMICNIVISHTGLFQNIISDKDPKFTSSLWTNLHKLFEKK</sequence>
<proteinExistence type="predicted"/>
<dbReference type="Gene3D" id="1.10.340.70">
    <property type="match status" value="1"/>
</dbReference>
<dbReference type="InterPro" id="IPR041588">
    <property type="entry name" value="Integrase_H2C2"/>
</dbReference>
<dbReference type="EMBL" id="AVOT02070059">
    <property type="protein sequence ID" value="MBW0560803.1"/>
    <property type="molecule type" value="Genomic_DNA"/>
</dbReference>
<dbReference type="PANTHER" id="PTHR37984:SF5">
    <property type="entry name" value="PROTEIN NYNRIN-LIKE"/>
    <property type="match status" value="1"/>
</dbReference>
<reference evidence="2" key="1">
    <citation type="submission" date="2021-03" db="EMBL/GenBank/DDBJ databases">
        <title>Draft genome sequence of rust myrtle Austropuccinia psidii MF-1, a brazilian biotype.</title>
        <authorList>
            <person name="Quecine M.C."/>
            <person name="Pachon D.M.R."/>
            <person name="Bonatelli M.L."/>
            <person name="Correr F.H."/>
            <person name="Franceschini L.M."/>
            <person name="Leite T.F."/>
            <person name="Margarido G.R.A."/>
            <person name="Almeida C.A."/>
            <person name="Ferrarezi J.A."/>
            <person name="Labate C.A."/>
        </authorList>
    </citation>
    <scope>NUCLEOTIDE SEQUENCE</scope>
    <source>
        <strain evidence="2">MF-1</strain>
    </source>
</reference>
<dbReference type="InterPro" id="IPR050951">
    <property type="entry name" value="Retrovirus_Pol_polyprotein"/>
</dbReference>
<evidence type="ECO:0000313" key="2">
    <source>
        <dbReference type="EMBL" id="MBW0560803.1"/>
    </source>
</evidence>
<dbReference type="Pfam" id="PF17921">
    <property type="entry name" value="Integrase_H2C2"/>
    <property type="match status" value="1"/>
</dbReference>
<organism evidence="2 3">
    <name type="scientific">Austropuccinia psidii MF-1</name>
    <dbReference type="NCBI Taxonomy" id="1389203"/>
    <lineage>
        <taxon>Eukaryota</taxon>
        <taxon>Fungi</taxon>
        <taxon>Dikarya</taxon>
        <taxon>Basidiomycota</taxon>
        <taxon>Pucciniomycotina</taxon>
        <taxon>Pucciniomycetes</taxon>
        <taxon>Pucciniales</taxon>
        <taxon>Sphaerophragmiaceae</taxon>
        <taxon>Austropuccinia</taxon>
    </lineage>
</organism>
<evidence type="ECO:0000313" key="3">
    <source>
        <dbReference type="Proteomes" id="UP000765509"/>
    </source>
</evidence>
<feature type="domain" description="Integrase zinc-binding" evidence="1">
    <location>
        <begin position="5"/>
        <end position="61"/>
    </location>
</feature>
<evidence type="ECO:0000259" key="1">
    <source>
        <dbReference type="Pfam" id="PF17921"/>
    </source>
</evidence>
<dbReference type="InterPro" id="IPR036397">
    <property type="entry name" value="RNaseH_sf"/>
</dbReference>
<dbReference type="Gene3D" id="3.30.420.10">
    <property type="entry name" value="Ribonuclease H-like superfamily/Ribonuclease H"/>
    <property type="match status" value="1"/>
</dbReference>
<protein>
    <recommendedName>
        <fullName evidence="1">Integrase zinc-binding domain-containing protein</fullName>
    </recommendedName>
</protein>
<name>A0A9Q3JES6_9BASI</name>
<dbReference type="Proteomes" id="UP000765509">
    <property type="component" value="Unassembled WGS sequence"/>
</dbReference>
<keyword evidence="3" id="KW-1185">Reference proteome</keyword>
<dbReference type="SUPFAM" id="SSF53098">
    <property type="entry name" value="Ribonuclease H-like"/>
    <property type="match status" value="1"/>
</dbReference>
<accession>A0A9Q3JES6</accession>
<gene>
    <name evidence="2" type="ORF">O181_100518</name>
</gene>
<dbReference type="GO" id="GO:0003676">
    <property type="term" value="F:nucleic acid binding"/>
    <property type="evidence" value="ECO:0007669"/>
    <property type="project" value="InterPro"/>
</dbReference>
<dbReference type="InterPro" id="IPR012337">
    <property type="entry name" value="RNaseH-like_sf"/>
</dbReference>